<evidence type="ECO:0000313" key="2">
    <source>
        <dbReference type="EMBL" id="PIK37850.1"/>
    </source>
</evidence>
<dbReference type="PANTHER" id="PTHR19143:SF444">
    <property type="entry name" value="PROTEIN SCABROUS"/>
    <property type="match status" value="1"/>
</dbReference>
<dbReference type="InterPro" id="IPR014716">
    <property type="entry name" value="Fibrinogen_a/b/g_C_1"/>
</dbReference>
<organism evidence="2 3">
    <name type="scientific">Stichopus japonicus</name>
    <name type="common">Sea cucumber</name>
    <dbReference type="NCBI Taxonomy" id="307972"/>
    <lineage>
        <taxon>Eukaryota</taxon>
        <taxon>Metazoa</taxon>
        <taxon>Echinodermata</taxon>
        <taxon>Eleutherozoa</taxon>
        <taxon>Echinozoa</taxon>
        <taxon>Holothuroidea</taxon>
        <taxon>Aspidochirotacea</taxon>
        <taxon>Aspidochirotida</taxon>
        <taxon>Stichopodidae</taxon>
        <taxon>Apostichopus</taxon>
    </lineage>
</organism>
<dbReference type="InterPro" id="IPR025615">
    <property type="entry name" value="TILa_dom"/>
</dbReference>
<dbReference type="SMART" id="SM00186">
    <property type="entry name" value="FBG"/>
    <property type="match status" value="1"/>
</dbReference>
<dbReference type="InterPro" id="IPR050373">
    <property type="entry name" value="Fibrinogen_C-term_domain"/>
</dbReference>
<dbReference type="Proteomes" id="UP000230750">
    <property type="component" value="Unassembled WGS sequence"/>
</dbReference>
<comment type="caution">
    <text evidence="2">The sequence shown here is derived from an EMBL/GenBank/DDBJ whole genome shotgun (WGS) entry which is preliminary data.</text>
</comment>
<dbReference type="EMBL" id="MRZV01001439">
    <property type="protein sequence ID" value="PIK37850.1"/>
    <property type="molecule type" value="Genomic_DNA"/>
</dbReference>
<dbReference type="InterPro" id="IPR036084">
    <property type="entry name" value="Ser_inhib-like_sf"/>
</dbReference>
<dbReference type="Gene3D" id="3.90.215.10">
    <property type="entry name" value="Gamma Fibrinogen, chain A, domain 1"/>
    <property type="match status" value="1"/>
</dbReference>
<proteinExistence type="predicted"/>
<dbReference type="OrthoDB" id="6145874at2759"/>
<dbReference type="InterPro" id="IPR036056">
    <property type="entry name" value="Fibrinogen-like_C"/>
</dbReference>
<dbReference type="CDD" id="cd19941">
    <property type="entry name" value="TIL"/>
    <property type="match status" value="1"/>
</dbReference>
<protein>
    <recommendedName>
        <fullName evidence="1">Fibrinogen C-terminal domain-containing protein</fullName>
    </recommendedName>
</protein>
<evidence type="ECO:0000259" key="1">
    <source>
        <dbReference type="PROSITE" id="PS51406"/>
    </source>
</evidence>
<dbReference type="GO" id="GO:0005615">
    <property type="term" value="C:extracellular space"/>
    <property type="evidence" value="ECO:0007669"/>
    <property type="project" value="TreeGrafter"/>
</dbReference>
<name>A0A2G8JQ64_STIJA</name>
<accession>A0A2G8JQ64</accession>
<evidence type="ECO:0000313" key="3">
    <source>
        <dbReference type="Proteomes" id="UP000230750"/>
    </source>
</evidence>
<dbReference type="SUPFAM" id="SSF57567">
    <property type="entry name" value="Serine protease inhibitors"/>
    <property type="match status" value="1"/>
</dbReference>
<dbReference type="Pfam" id="PF00147">
    <property type="entry name" value="Fibrinogen_C"/>
    <property type="match status" value="1"/>
</dbReference>
<dbReference type="Pfam" id="PF01826">
    <property type="entry name" value="TIL"/>
    <property type="match status" value="1"/>
</dbReference>
<dbReference type="Gene3D" id="2.10.25.10">
    <property type="entry name" value="Laminin"/>
    <property type="match status" value="2"/>
</dbReference>
<dbReference type="Pfam" id="PF12714">
    <property type="entry name" value="TILa"/>
    <property type="match status" value="1"/>
</dbReference>
<feature type="domain" description="Fibrinogen C-terminal" evidence="1">
    <location>
        <begin position="155"/>
        <end position="396"/>
    </location>
</feature>
<reference evidence="2 3" key="1">
    <citation type="journal article" date="2017" name="PLoS Biol.">
        <title>The sea cucumber genome provides insights into morphological evolution and visceral regeneration.</title>
        <authorList>
            <person name="Zhang X."/>
            <person name="Sun L."/>
            <person name="Yuan J."/>
            <person name="Sun Y."/>
            <person name="Gao Y."/>
            <person name="Zhang L."/>
            <person name="Li S."/>
            <person name="Dai H."/>
            <person name="Hamel J.F."/>
            <person name="Liu C."/>
            <person name="Yu Y."/>
            <person name="Liu S."/>
            <person name="Lin W."/>
            <person name="Guo K."/>
            <person name="Jin S."/>
            <person name="Xu P."/>
            <person name="Storey K.B."/>
            <person name="Huan P."/>
            <person name="Zhang T."/>
            <person name="Zhou Y."/>
            <person name="Zhang J."/>
            <person name="Lin C."/>
            <person name="Li X."/>
            <person name="Xing L."/>
            <person name="Huo D."/>
            <person name="Sun M."/>
            <person name="Wang L."/>
            <person name="Mercier A."/>
            <person name="Li F."/>
            <person name="Yang H."/>
            <person name="Xiang J."/>
        </authorList>
    </citation>
    <scope>NUCLEOTIDE SEQUENCE [LARGE SCALE GENOMIC DNA]</scope>
    <source>
        <strain evidence="2">Shaxun</strain>
        <tissue evidence="2">Muscle</tissue>
    </source>
</reference>
<dbReference type="SUPFAM" id="SSF56496">
    <property type="entry name" value="Fibrinogen C-terminal domain-like"/>
    <property type="match status" value="1"/>
</dbReference>
<dbReference type="InterPro" id="IPR002919">
    <property type="entry name" value="TIL_dom"/>
</dbReference>
<dbReference type="CDD" id="cd00087">
    <property type="entry name" value="FReD"/>
    <property type="match status" value="1"/>
</dbReference>
<sequence length="396" mass="44168">MFPISVKTTEETMVLNTGPTSELQSTQSSTFVPTCPTNMIYGTCSCQATCEDPNGQSGCNSDFLGSEGCTCPAGFLMQGSDCVSASECGCFVAEANLVIPNGETYVNDDCTQTCSCNNNQLICEDDYTCSTDAVCDLKNGVRQCYCNEGYEGDGETCVCLYTDCKDVYDAGHTEDGVYTVLPSRWPGPAFSVYCKMDNGGGWTVFQRRIGGSTSFYRNWAAYKNGFGDVNVDFWLGNEKLYYLTNQKYYSLRFDVTTSNRDSKYALYSEFRIMSESHNYRLDRLGSHSGTTGTRTLDNNKGKDFSTYDRDNDGCDKYNCAFRHRGGWWHSDSWCNYCHSGGNHCDQFHYTGVSSCYTICTSENLNGYYNGAHGQNIFSDHDAYCDITFTEMKIRPT</sequence>
<dbReference type="InterPro" id="IPR002181">
    <property type="entry name" value="Fibrinogen_a/b/g_C_dom"/>
</dbReference>
<dbReference type="PROSITE" id="PS51406">
    <property type="entry name" value="FIBRINOGEN_C_2"/>
    <property type="match status" value="1"/>
</dbReference>
<gene>
    <name evidence="2" type="ORF">BSL78_25311</name>
</gene>
<keyword evidence="3" id="KW-1185">Reference proteome</keyword>
<dbReference type="PANTHER" id="PTHR19143">
    <property type="entry name" value="FIBRINOGEN/TENASCIN/ANGIOPOEITIN"/>
    <property type="match status" value="1"/>
</dbReference>
<dbReference type="AlphaFoldDB" id="A0A2G8JQ64"/>